<feature type="signal peptide" evidence="5">
    <location>
        <begin position="1"/>
        <end position="20"/>
    </location>
</feature>
<feature type="domain" description="Ig-like" evidence="6">
    <location>
        <begin position="24"/>
        <end position="119"/>
    </location>
</feature>
<proteinExistence type="predicted"/>
<accession>A0A9Q0M562</accession>
<dbReference type="AlphaFoldDB" id="A0A9Q0M562"/>
<keyword evidence="8" id="KW-1185">Reference proteome</keyword>
<gene>
    <name evidence="7" type="ORF">RDWZM_005338</name>
</gene>
<evidence type="ECO:0000256" key="5">
    <source>
        <dbReference type="SAM" id="SignalP"/>
    </source>
</evidence>
<dbReference type="SMART" id="SM00409">
    <property type="entry name" value="IG"/>
    <property type="match status" value="3"/>
</dbReference>
<dbReference type="Pfam" id="PF13927">
    <property type="entry name" value="Ig_3"/>
    <property type="match status" value="1"/>
</dbReference>
<evidence type="ECO:0000256" key="2">
    <source>
        <dbReference type="ARBA" id="ARBA00022737"/>
    </source>
</evidence>
<protein>
    <recommendedName>
        <fullName evidence="6">Ig-like domain-containing protein</fullName>
    </recommendedName>
</protein>
<dbReference type="InterPro" id="IPR051170">
    <property type="entry name" value="Neural/epithelial_adhesion"/>
</dbReference>
<dbReference type="Pfam" id="PF07679">
    <property type="entry name" value="I-set"/>
    <property type="match status" value="2"/>
</dbReference>
<dbReference type="InterPro" id="IPR013783">
    <property type="entry name" value="Ig-like_fold"/>
</dbReference>
<dbReference type="InterPro" id="IPR007110">
    <property type="entry name" value="Ig-like_dom"/>
</dbReference>
<reference evidence="7" key="1">
    <citation type="submission" date="2022-12" db="EMBL/GenBank/DDBJ databases">
        <title>Genome assemblies of Blomia tropicalis.</title>
        <authorList>
            <person name="Cui Y."/>
        </authorList>
    </citation>
    <scope>NUCLEOTIDE SEQUENCE</scope>
    <source>
        <tissue evidence="7">Adult mites</tissue>
    </source>
</reference>
<feature type="chain" id="PRO_5040379995" description="Ig-like domain-containing protein" evidence="5">
    <location>
        <begin position="21"/>
        <end position="357"/>
    </location>
</feature>
<evidence type="ECO:0000256" key="4">
    <source>
        <dbReference type="ARBA" id="ARBA00023319"/>
    </source>
</evidence>
<dbReference type="SMART" id="SM00408">
    <property type="entry name" value="IGc2"/>
    <property type="match status" value="3"/>
</dbReference>
<keyword evidence="4" id="KW-0393">Immunoglobulin domain</keyword>
<dbReference type="PIRSF" id="PIRSF000615">
    <property type="entry name" value="TyrPK_CSF1-R"/>
    <property type="match status" value="1"/>
</dbReference>
<dbReference type="InterPro" id="IPR013098">
    <property type="entry name" value="Ig_I-set"/>
</dbReference>
<evidence type="ECO:0000256" key="3">
    <source>
        <dbReference type="ARBA" id="ARBA00023157"/>
    </source>
</evidence>
<dbReference type="PANTHER" id="PTHR12231">
    <property type="entry name" value="CTX-RELATED TYPE I TRANSMEMBRANE PROTEIN"/>
    <property type="match status" value="1"/>
</dbReference>
<evidence type="ECO:0000313" key="7">
    <source>
        <dbReference type="EMBL" id="KAJ6219526.1"/>
    </source>
</evidence>
<keyword evidence="1 5" id="KW-0732">Signal</keyword>
<keyword evidence="3" id="KW-1015">Disulfide bond</keyword>
<dbReference type="OMA" id="IYRCEIT"/>
<dbReference type="Proteomes" id="UP001142055">
    <property type="component" value="Chromosome 2"/>
</dbReference>
<feature type="domain" description="Ig-like" evidence="6">
    <location>
        <begin position="221"/>
        <end position="318"/>
    </location>
</feature>
<keyword evidence="2" id="KW-0677">Repeat</keyword>
<dbReference type="PANTHER" id="PTHR12231:SF220">
    <property type="entry name" value="LACHESIN"/>
    <property type="match status" value="1"/>
</dbReference>
<dbReference type="InterPro" id="IPR003599">
    <property type="entry name" value="Ig_sub"/>
</dbReference>
<dbReference type="SUPFAM" id="SSF48726">
    <property type="entry name" value="Immunoglobulin"/>
    <property type="match status" value="3"/>
</dbReference>
<feature type="domain" description="Ig-like" evidence="6">
    <location>
        <begin position="123"/>
        <end position="216"/>
    </location>
</feature>
<sequence>MISPKIIVLLFLLCLQLANGQRNPTISFISKNKVVNIGDTLELLCQVQDAASYPVAWTKLGREQTFISKGQSVVIPGDRHHIFYSEGDSTYKLIIEKIQEIDAGIYRCEITTSVNTNYSADVPVLVRIPPVISDNSTRSVITTVGAKVALQCYGAGYPQPIISWRREKHRLLPNNMAFFKGNTLSIDNVTKDDRGTYYCIADNGVGGGARRHIGVEVEFQPHVWSSQPKVEQALQYDADLHCRIESFPLPAVNWIKDGQVLNDNQNYRISIFARNDDFMETTLRVRRIEKRQFGTYECRALNKLGYNYTTIELIESVNIVCPPACGVGFQASYASKSSSVSVALLLCTTFGLILLRW</sequence>
<dbReference type="PROSITE" id="PS50835">
    <property type="entry name" value="IG_LIKE"/>
    <property type="match status" value="3"/>
</dbReference>
<dbReference type="InterPro" id="IPR003598">
    <property type="entry name" value="Ig_sub2"/>
</dbReference>
<name>A0A9Q0M562_BLOTA</name>
<evidence type="ECO:0000259" key="6">
    <source>
        <dbReference type="PROSITE" id="PS50835"/>
    </source>
</evidence>
<evidence type="ECO:0000256" key="1">
    <source>
        <dbReference type="ARBA" id="ARBA00022729"/>
    </source>
</evidence>
<organism evidence="7 8">
    <name type="scientific">Blomia tropicalis</name>
    <name type="common">Mite</name>
    <dbReference type="NCBI Taxonomy" id="40697"/>
    <lineage>
        <taxon>Eukaryota</taxon>
        <taxon>Metazoa</taxon>
        <taxon>Ecdysozoa</taxon>
        <taxon>Arthropoda</taxon>
        <taxon>Chelicerata</taxon>
        <taxon>Arachnida</taxon>
        <taxon>Acari</taxon>
        <taxon>Acariformes</taxon>
        <taxon>Sarcoptiformes</taxon>
        <taxon>Astigmata</taxon>
        <taxon>Glycyphagoidea</taxon>
        <taxon>Echimyopodidae</taxon>
        <taxon>Blomia</taxon>
    </lineage>
</organism>
<dbReference type="Gene3D" id="2.60.40.10">
    <property type="entry name" value="Immunoglobulins"/>
    <property type="match status" value="3"/>
</dbReference>
<evidence type="ECO:0000313" key="8">
    <source>
        <dbReference type="Proteomes" id="UP001142055"/>
    </source>
</evidence>
<comment type="caution">
    <text evidence="7">The sequence shown here is derived from an EMBL/GenBank/DDBJ whole genome shotgun (WGS) entry which is preliminary data.</text>
</comment>
<dbReference type="GO" id="GO:0043005">
    <property type="term" value="C:neuron projection"/>
    <property type="evidence" value="ECO:0007669"/>
    <property type="project" value="TreeGrafter"/>
</dbReference>
<dbReference type="CDD" id="cd00096">
    <property type="entry name" value="Ig"/>
    <property type="match status" value="1"/>
</dbReference>
<dbReference type="InterPro" id="IPR036179">
    <property type="entry name" value="Ig-like_dom_sf"/>
</dbReference>
<dbReference type="EMBL" id="JAPWDV010000002">
    <property type="protein sequence ID" value="KAJ6219526.1"/>
    <property type="molecule type" value="Genomic_DNA"/>
</dbReference>